<dbReference type="AlphaFoldDB" id="A0A6A4GC77"/>
<keyword evidence="3" id="KW-0547">Nucleotide-binding</keyword>
<dbReference type="PANTHER" id="PTHR45794:SF1">
    <property type="entry name" value="LEUCINE--TRNA LIGASE, CYTOPLASMIC"/>
    <property type="match status" value="1"/>
</dbReference>
<gene>
    <name evidence="10" type="ORF">BT96DRAFT_1009676</name>
</gene>
<keyword evidence="6" id="KW-0030">Aminoacyl-tRNA synthetase</keyword>
<evidence type="ECO:0000256" key="6">
    <source>
        <dbReference type="ARBA" id="ARBA00023146"/>
    </source>
</evidence>
<evidence type="ECO:0000256" key="4">
    <source>
        <dbReference type="ARBA" id="ARBA00022840"/>
    </source>
</evidence>
<evidence type="ECO:0000259" key="9">
    <source>
        <dbReference type="PROSITE" id="PS51405"/>
    </source>
</evidence>
<evidence type="ECO:0000313" key="11">
    <source>
        <dbReference type="Proteomes" id="UP000799118"/>
    </source>
</evidence>
<evidence type="ECO:0000256" key="7">
    <source>
        <dbReference type="ARBA" id="ARBA00047469"/>
    </source>
</evidence>
<sequence>MAATAMGKILELDVTRSNTGDRDVGGCGEELSSQFGFDLKSLVTGNAEPGSNHGNGSRNRASAPARSSSSGTRNERKRATTAFQLARLHPNTGFTHFIGHDKRLNITSRICTALLCFLPSAASLLSLALSASALPEYRSLAGLSAAEVCAVARTFQATPGAQLAPPPINDTSSKLVFDDAHPFQPDAPGDIRGPYPGLNSLASHGYINRSGVVNPGEIITAVQEGFNMGWDLPTFVTYGAFVVDGKHLTNLMSIGQKTPETGPDAPAPAIIGSLNTHGAFKGDASTTRDDFVLGSNFLFNETLVDQLSQAAIDFGSNGTWLIYAPTELLETWHSKIDGAKLVGTKIKAPFAINPEVYVLPMENFLATKGTGVVTSVPSDSPDDYQTLTDLCEKTEFYKTNPSWAAIDPVPIITTPTYGDLTAPTIKDTKQLAEAKEIAYKEGFYNGTMLAGLAFAYAEPEGPVTSRSGDKCIVALMDQWYLDYGEPKWRAEVECHVASMELYGLEMRNAFEKPLEWLNQWACARTYGLGSDMPWDPQFLLLHENSINGSKPGPLDITPEQMSDEVWEYAFCDGDWPSSAPLPQEKADALKHEFNYFYPFDIHSSGKNLINNHLSFALYNHMSKSTSNFLTLWDAVNKFGANPCHLALADAGDGIEDANFNELSGNANILRIHTLLGNDQGRSPSPSRSVQLSRPGLENEVNDLINITQTHYDVLNFKDALKSGFYELQSARDWYREVTSDISMHVDLVRYWI</sequence>
<dbReference type="SUPFAM" id="SSF50677">
    <property type="entry name" value="ValRS/IleRS/LeuRS editing domain"/>
    <property type="match status" value="1"/>
</dbReference>
<evidence type="ECO:0000256" key="3">
    <source>
        <dbReference type="ARBA" id="ARBA00022741"/>
    </source>
</evidence>
<proteinExistence type="inferred from homology"/>
<feature type="region of interest" description="Disordered" evidence="8">
    <location>
        <begin position="46"/>
        <end position="77"/>
    </location>
</feature>
<dbReference type="PANTHER" id="PTHR45794">
    <property type="entry name" value="LEUCYL-TRNA SYNTHETASE"/>
    <property type="match status" value="1"/>
</dbReference>
<keyword evidence="2" id="KW-0436">Ligase</keyword>
<dbReference type="Pfam" id="PF01328">
    <property type="entry name" value="Peroxidase_2"/>
    <property type="match status" value="1"/>
</dbReference>
<dbReference type="GO" id="GO:0004601">
    <property type="term" value="F:peroxidase activity"/>
    <property type="evidence" value="ECO:0007669"/>
    <property type="project" value="InterPro"/>
</dbReference>
<feature type="domain" description="Heme haloperoxidase family profile" evidence="9">
    <location>
        <begin position="179"/>
        <end position="422"/>
    </location>
</feature>
<dbReference type="Proteomes" id="UP000799118">
    <property type="component" value="Unassembled WGS sequence"/>
</dbReference>
<keyword evidence="10" id="KW-0808">Transferase</keyword>
<dbReference type="GO" id="GO:0004823">
    <property type="term" value="F:leucine-tRNA ligase activity"/>
    <property type="evidence" value="ECO:0007669"/>
    <property type="project" value="UniProtKB-EC"/>
</dbReference>
<evidence type="ECO:0000256" key="8">
    <source>
        <dbReference type="SAM" id="MobiDB-lite"/>
    </source>
</evidence>
<dbReference type="GO" id="GO:0002161">
    <property type="term" value="F:aminoacyl-tRNA deacylase activity"/>
    <property type="evidence" value="ECO:0007669"/>
    <property type="project" value="InterPro"/>
</dbReference>
<dbReference type="InterPro" id="IPR000028">
    <property type="entry name" value="Chloroperoxidase"/>
</dbReference>
<organism evidence="10 11">
    <name type="scientific">Gymnopus androsaceus JB14</name>
    <dbReference type="NCBI Taxonomy" id="1447944"/>
    <lineage>
        <taxon>Eukaryota</taxon>
        <taxon>Fungi</taxon>
        <taxon>Dikarya</taxon>
        <taxon>Basidiomycota</taxon>
        <taxon>Agaricomycotina</taxon>
        <taxon>Agaricomycetes</taxon>
        <taxon>Agaricomycetidae</taxon>
        <taxon>Agaricales</taxon>
        <taxon>Marasmiineae</taxon>
        <taxon>Omphalotaceae</taxon>
        <taxon>Gymnopus</taxon>
    </lineage>
</organism>
<dbReference type="Gene3D" id="3.40.50.620">
    <property type="entry name" value="HUPs"/>
    <property type="match status" value="1"/>
</dbReference>
<evidence type="ECO:0000313" key="10">
    <source>
        <dbReference type="EMBL" id="KAE9383077.1"/>
    </source>
</evidence>
<name>A0A6A4GC77_9AGAR</name>
<protein>
    <submittedName>
        <fullName evidence="10">Nucleotidylyl transferase</fullName>
    </submittedName>
</protein>
<dbReference type="PROSITE" id="PS51405">
    <property type="entry name" value="HEME_HALOPEROXIDASE"/>
    <property type="match status" value="1"/>
</dbReference>
<accession>A0A6A4GC77</accession>
<dbReference type="InterPro" id="IPR004493">
    <property type="entry name" value="Leu-tRNA-synth_Ia_arc/euk"/>
</dbReference>
<dbReference type="GO" id="GO:0005524">
    <property type="term" value="F:ATP binding"/>
    <property type="evidence" value="ECO:0007669"/>
    <property type="project" value="UniProtKB-KW"/>
</dbReference>
<reference evidence="10" key="1">
    <citation type="journal article" date="2019" name="Environ. Microbiol.">
        <title>Fungal ecological strategies reflected in gene transcription - a case study of two litter decomposers.</title>
        <authorList>
            <person name="Barbi F."/>
            <person name="Kohler A."/>
            <person name="Barry K."/>
            <person name="Baskaran P."/>
            <person name="Daum C."/>
            <person name="Fauchery L."/>
            <person name="Ihrmark K."/>
            <person name="Kuo A."/>
            <person name="LaButti K."/>
            <person name="Lipzen A."/>
            <person name="Morin E."/>
            <person name="Grigoriev I.V."/>
            <person name="Henrissat B."/>
            <person name="Lindahl B."/>
            <person name="Martin F."/>
        </authorList>
    </citation>
    <scope>NUCLEOTIDE SEQUENCE</scope>
    <source>
        <strain evidence="10">JB14</strain>
    </source>
</reference>
<evidence type="ECO:0000256" key="1">
    <source>
        <dbReference type="ARBA" id="ARBA00005594"/>
    </source>
</evidence>
<dbReference type="OrthoDB" id="2542103at2759"/>
<dbReference type="SUPFAM" id="SSF47571">
    <property type="entry name" value="Cloroperoxidase"/>
    <property type="match status" value="1"/>
</dbReference>
<dbReference type="EMBL" id="ML770722">
    <property type="protein sequence ID" value="KAE9383077.1"/>
    <property type="molecule type" value="Genomic_DNA"/>
</dbReference>
<dbReference type="InterPro" id="IPR009008">
    <property type="entry name" value="Val/Leu/Ile-tRNA-synth_edit"/>
</dbReference>
<dbReference type="GO" id="GO:0006429">
    <property type="term" value="P:leucyl-tRNA aminoacylation"/>
    <property type="evidence" value="ECO:0007669"/>
    <property type="project" value="InterPro"/>
</dbReference>
<feature type="compositionally biased region" description="Low complexity" evidence="8">
    <location>
        <begin position="57"/>
        <end position="70"/>
    </location>
</feature>
<keyword evidence="11" id="KW-1185">Reference proteome</keyword>
<evidence type="ECO:0000256" key="5">
    <source>
        <dbReference type="ARBA" id="ARBA00022917"/>
    </source>
</evidence>
<dbReference type="InterPro" id="IPR014729">
    <property type="entry name" value="Rossmann-like_a/b/a_fold"/>
</dbReference>
<keyword evidence="5" id="KW-0648">Protein biosynthesis</keyword>
<dbReference type="SUPFAM" id="SSF52374">
    <property type="entry name" value="Nucleotidylyl transferase"/>
    <property type="match status" value="1"/>
</dbReference>
<evidence type="ECO:0000256" key="2">
    <source>
        <dbReference type="ARBA" id="ARBA00022598"/>
    </source>
</evidence>
<dbReference type="Gene3D" id="1.10.489.10">
    <property type="entry name" value="Chloroperoxidase-like"/>
    <property type="match status" value="1"/>
</dbReference>
<keyword evidence="4" id="KW-0067">ATP-binding</keyword>
<dbReference type="InterPro" id="IPR036851">
    <property type="entry name" value="Chloroperoxidase-like_sf"/>
</dbReference>
<comment type="similarity">
    <text evidence="1">Belongs to the class-I aminoacyl-tRNA synthetase family.</text>
</comment>
<dbReference type="GO" id="GO:0016740">
    <property type="term" value="F:transferase activity"/>
    <property type="evidence" value="ECO:0007669"/>
    <property type="project" value="UniProtKB-KW"/>
</dbReference>
<comment type="catalytic activity">
    <reaction evidence="7">
        <text>tRNA(Leu) + L-leucine + ATP = L-leucyl-tRNA(Leu) + AMP + diphosphate</text>
        <dbReference type="Rhea" id="RHEA:11688"/>
        <dbReference type="Rhea" id="RHEA-COMP:9613"/>
        <dbReference type="Rhea" id="RHEA-COMP:9622"/>
        <dbReference type="ChEBI" id="CHEBI:30616"/>
        <dbReference type="ChEBI" id="CHEBI:33019"/>
        <dbReference type="ChEBI" id="CHEBI:57427"/>
        <dbReference type="ChEBI" id="CHEBI:78442"/>
        <dbReference type="ChEBI" id="CHEBI:78494"/>
        <dbReference type="ChEBI" id="CHEBI:456215"/>
        <dbReference type="EC" id="6.1.1.4"/>
    </reaction>
</comment>